<evidence type="ECO:0000313" key="8">
    <source>
        <dbReference type="EMBL" id="RGJ94021.1"/>
    </source>
</evidence>
<evidence type="ECO:0000313" key="10">
    <source>
        <dbReference type="EMBL" id="RHB73450.1"/>
    </source>
</evidence>
<evidence type="ECO:0000313" key="21">
    <source>
        <dbReference type="Proteomes" id="UP001196342"/>
    </source>
</evidence>
<dbReference type="AlphaFoldDB" id="A0A139JZP1"/>
<comment type="caution">
    <text evidence="3">The sequence shown here is derived from an EMBL/GenBank/DDBJ whole genome shotgun (WGS) entry which is preliminary data.</text>
</comment>
<evidence type="ECO:0000313" key="5">
    <source>
        <dbReference type="EMBL" id="KAB4235668.1"/>
    </source>
</evidence>
<dbReference type="EMBL" id="JAFBJK010000008">
    <property type="protein sequence ID" value="MBT8728399.1"/>
    <property type="molecule type" value="Genomic_DNA"/>
</dbReference>
<evidence type="ECO:0000313" key="12">
    <source>
        <dbReference type="Proteomes" id="UP000260844"/>
    </source>
</evidence>
<accession>A0A139JZP1</accession>
<feature type="signal peptide" evidence="1">
    <location>
        <begin position="1"/>
        <end position="22"/>
    </location>
</feature>
<proteinExistence type="predicted"/>
<evidence type="ECO:0000313" key="11">
    <source>
        <dbReference type="EMBL" id="RHH34716.1"/>
    </source>
</evidence>
<keyword evidence="1" id="KW-0732">Signal</keyword>
<dbReference type="Proteomes" id="UP000283766">
    <property type="component" value="Unassembled WGS sequence"/>
</dbReference>
<dbReference type="Proteomes" id="UP000286114">
    <property type="component" value="Unassembled WGS sequence"/>
</dbReference>
<dbReference type="EMBL" id="WCUQ01000003">
    <property type="protein sequence ID" value="KAB4126810.1"/>
    <property type="molecule type" value="Genomic_DNA"/>
</dbReference>
<dbReference type="EMBL" id="QSTL01000002">
    <property type="protein sequence ID" value="RGM57872.1"/>
    <property type="molecule type" value="Genomic_DNA"/>
</dbReference>
<evidence type="ECO:0000313" key="15">
    <source>
        <dbReference type="Proteomes" id="UP000283766"/>
    </source>
</evidence>
<evidence type="ECO:0000313" key="9">
    <source>
        <dbReference type="EMBL" id="RGM57872.1"/>
    </source>
</evidence>
<dbReference type="EMBL" id="QSPV01000006">
    <property type="protein sequence ID" value="RGJ94021.1"/>
    <property type="molecule type" value="Genomic_DNA"/>
</dbReference>
<dbReference type="Proteomes" id="UP000263754">
    <property type="component" value="Unassembled WGS sequence"/>
</dbReference>
<dbReference type="Proteomes" id="UP000441711">
    <property type="component" value="Unassembled WGS sequence"/>
</dbReference>
<dbReference type="EMBL" id="QRJL01000001">
    <property type="protein sequence ID" value="RHH34716.1"/>
    <property type="molecule type" value="Genomic_DNA"/>
</dbReference>
<dbReference type="EMBL" id="QSOF01000004">
    <property type="protein sequence ID" value="RGI78192.1"/>
    <property type="molecule type" value="Genomic_DNA"/>
</dbReference>
<evidence type="ECO:0000313" key="7">
    <source>
        <dbReference type="EMBL" id="RGI78192.1"/>
    </source>
</evidence>
<dbReference type="EMBL" id="WCUP01000002">
    <property type="protein sequence ID" value="KAB4111310.1"/>
    <property type="molecule type" value="Genomic_DNA"/>
</dbReference>
<protein>
    <submittedName>
        <fullName evidence="3">Uncharacterized protein</fullName>
    </submittedName>
</protein>
<name>A0A139JZP1_BACUN</name>
<dbReference type="EMBL" id="WCTL01000010">
    <property type="protein sequence ID" value="KAB4235668.1"/>
    <property type="molecule type" value="Genomic_DNA"/>
</dbReference>
<sequence length="164" mass="19018">MHAMRKLIILLSALVYVIHAQAQFSVTAHQEGWDNIPPQVQKPGFSFQQSVLANMDGDDALEEVMLFGRDNGHYPTFDLFKAYYAIVDNYTKEIQYISDEIYVTDKYNLLVEDRNKDGISELYISYFKDGKFSVDEQGYNLRTTRCYDRIEWNPTGKNFKSSGK</sequence>
<evidence type="ECO:0000313" key="3">
    <source>
        <dbReference type="EMBL" id="KAB4117641.1"/>
    </source>
</evidence>
<reference evidence="17 18" key="2">
    <citation type="journal article" date="2019" name="Nat. Med.">
        <title>A library of human gut bacterial isolates paired with longitudinal multiomics data enables mechanistic microbiome research.</title>
        <authorList>
            <person name="Poyet M."/>
            <person name="Groussin M."/>
            <person name="Gibbons S.M."/>
            <person name="Avila-Pacheco J."/>
            <person name="Jiang X."/>
            <person name="Kearney S.M."/>
            <person name="Perrotta A.R."/>
            <person name="Berdy B."/>
            <person name="Zhao S."/>
            <person name="Lieberman T.D."/>
            <person name="Swanson P.K."/>
            <person name="Smith M."/>
            <person name="Roesemann S."/>
            <person name="Alexander J.E."/>
            <person name="Rich S.A."/>
            <person name="Livny J."/>
            <person name="Vlamakis H."/>
            <person name="Clish C."/>
            <person name="Bullock K."/>
            <person name="Deik A."/>
            <person name="Scott J."/>
            <person name="Pierce K.A."/>
            <person name="Xavier R.J."/>
            <person name="Alm E.J."/>
        </authorList>
    </citation>
    <scope>NUCLEOTIDE SEQUENCE [LARGE SCALE GENOMIC DNA]</scope>
    <source>
        <strain evidence="2 19">BIOML-A36</strain>
        <strain evidence="4 18">BIOML-A37</strain>
        <strain evidence="3 17">BIOML-A38</strain>
        <strain evidence="5 20">BIOML-A5</strain>
    </source>
</reference>
<evidence type="ECO:0000313" key="4">
    <source>
        <dbReference type="EMBL" id="KAB4126810.1"/>
    </source>
</evidence>
<dbReference type="Proteomes" id="UP000434462">
    <property type="component" value="Unassembled WGS sequence"/>
</dbReference>
<evidence type="ECO:0000313" key="6">
    <source>
        <dbReference type="EMBL" id="MBT8728399.1"/>
    </source>
</evidence>
<feature type="chain" id="PRO_5044548565" evidence="1">
    <location>
        <begin position="23"/>
        <end position="164"/>
    </location>
</feature>
<evidence type="ECO:0000313" key="18">
    <source>
        <dbReference type="Proteomes" id="UP000438773"/>
    </source>
</evidence>
<evidence type="ECO:0000313" key="20">
    <source>
        <dbReference type="Proteomes" id="UP000462376"/>
    </source>
</evidence>
<reference evidence="12 13" key="1">
    <citation type="submission" date="2018-08" db="EMBL/GenBank/DDBJ databases">
        <title>A genome reference for cultivated species of the human gut microbiota.</title>
        <authorList>
            <person name="Zou Y."/>
            <person name="Xue W."/>
            <person name="Luo G."/>
        </authorList>
    </citation>
    <scope>NUCLEOTIDE SEQUENCE [LARGE SCALE GENOMIC DNA]</scope>
    <source>
        <strain evidence="11 15">AM18-14LB</strain>
        <strain evidence="10 16">AM39-1</strain>
        <strain evidence="9 13">OM07-9</strain>
        <strain evidence="8 12">TM04-30</strain>
        <strain evidence="7 14">TM10-17</strain>
    </source>
</reference>
<dbReference type="Proteomes" id="UP000260844">
    <property type="component" value="Unassembled WGS sequence"/>
</dbReference>
<dbReference type="RefSeq" id="WP_016272905.1">
    <property type="nucleotide sequence ID" value="NZ_BAABZM010000001.1"/>
</dbReference>
<evidence type="ECO:0000256" key="1">
    <source>
        <dbReference type="SAM" id="SignalP"/>
    </source>
</evidence>
<dbReference type="STRING" id="820.ERS852554_02148"/>
<evidence type="ECO:0000313" key="14">
    <source>
        <dbReference type="Proteomes" id="UP000263754"/>
    </source>
</evidence>
<evidence type="ECO:0000313" key="16">
    <source>
        <dbReference type="Proteomes" id="UP000286114"/>
    </source>
</evidence>
<dbReference type="Proteomes" id="UP000462376">
    <property type="component" value="Unassembled WGS sequence"/>
</dbReference>
<organism evidence="3 17">
    <name type="scientific">Bacteroides uniformis</name>
    <dbReference type="NCBI Taxonomy" id="820"/>
    <lineage>
        <taxon>Bacteria</taxon>
        <taxon>Pseudomonadati</taxon>
        <taxon>Bacteroidota</taxon>
        <taxon>Bacteroidia</taxon>
        <taxon>Bacteroidales</taxon>
        <taxon>Bacteroidaceae</taxon>
        <taxon>Bacteroides</taxon>
    </lineage>
</organism>
<dbReference type="EMBL" id="WCUR01000016">
    <property type="protein sequence ID" value="KAB4117641.1"/>
    <property type="molecule type" value="Genomic_DNA"/>
</dbReference>
<dbReference type="Proteomes" id="UP000438773">
    <property type="component" value="Unassembled WGS sequence"/>
</dbReference>
<evidence type="ECO:0000313" key="17">
    <source>
        <dbReference type="Proteomes" id="UP000434462"/>
    </source>
</evidence>
<evidence type="ECO:0000313" key="2">
    <source>
        <dbReference type="EMBL" id="KAB4111310.1"/>
    </source>
</evidence>
<dbReference type="EMBL" id="QSHA01000006">
    <property type="protein sequence ID" value="RHB73450.1"/>
    <property type="molecule type" value="Genomic_DNA"/>
</dbReference>
<keyword evidence="21" id="KW-1185">Reference proteome</keyword>
<evidence type="ECO:0000313" key="13">
    <source>
        <dbReference type="Proteomes" id="UP000261295"/>
    </source>
</evidence>
<evidence type="ECO:0000313" key="19">
    <source>
        <dbReference type="Proteomes" id="UP000441711"/>
    </source>
</evidence>
<dbReference type="Proteomes" id="UP001196342">
    <property type="component" value="Unassembled WGS sequence"/>
</dbReference>
<dbReference type="Proteomes" id="UP000261295">
    <property type="component" value="Unassembled WGS sequence"/>
</dbReference>
<reference evidence="6 21" key="3">
    <citation type="submission" date="2020-12" db="EMBL/GenBank/DDBJ databases">
        <title>Microorganisms.</title>
        <authorList>
            <person name="Matos J."/>
            <person name="Faleiro L."/>
            <person name="Duarte I."/>
        </authorList>
    </citation>
    <scope>NUCLEOTIDE SEQUENCE [LARGE SCALE GENOMIC DNA]</scope>
    <source>
        <strain evidence="6 21">PtFD3Pch2</strain>
    </source>
</reference>
<gene>
    <name evidence="11" type="ORF">DW216_02045</name>
    <name evidence="10" type="ORF">DW873_09715</name>
    <name evidence="9" type="ORF">DXC07_03515</name>
    <name evidence="8" type="ORF">DXD40_09410</name>
    <name evidence="7" type="ORF">DXD90_04390</name>
    <name evidence="5" type="ORF">GAP47_12620</name>
    <name evidence="2" type="ORF">GAQ70_02830</name>
    <name evidence="3" type="ORF">GAQ72_07540</name>
    <name evidence="4" type="ORF">GAQ75_06030</name>
    <name evidence="6" type="ORF">JQN06_19930</name>
</gene>